<evidence type="ECO:0000256" key="5">
    <source>
        <dbReference type="ARBA" id="ARBA00023274"/>
    </source>
</evidence>
<evidence type="ECO:0000313" key="15">
    <source>
        <dbReference type="Proteomes" id="UP000095645"/>
    </source>
</evidence>
<comment type="domain">
    <text evidence="8">The N-terminal domain interacts with the head of the 30S subunit; the C-terminal domain interacts with the body and contacts protein S4. The interaction surface between S4 and S5 is involved in control of translational fidelity.</text>
</comment>
<keyword evidence="5 8" id="KW-0687">Ribonucleoprotein</keyword>
<evidence type="ECO:0000256" key="8">
    <source>
        <dbReference type="HAMAP-Rule" id="MF_01307"/>
    </source>
</evidence>
<proteinExistence type="inferred from homology"/>
<dbReference type="EMBL" id="CYZP01000002">
    <property type="protein sequence ID" value="CUN52145.1"/>
    <property type="molecule type" value="Genomic_DNA"/>
</dbReference>
<comment type="function">
    <text evidence="8">With S4 and S12 plays an important role in translational accuracy.</text>
</comment>
<dbReference type="SUPFAM" id="SSF54211">
    <property type="entry name" value="Ribosomal protein S5 domain 2-like"/>
    <property type="match status" value="1"/>
</dbReference>
<evidence type="ECO:0000313" key="13">
    <source>
        <dbReference type="EMBL" id="CUQ30629.1"/>
    </source>
</evidence>
<dbReference type="HAMAP" id="MF_01307_B">
    <property type="entry name" value="Ribosomal_uS5_B"/>
    <property type="match status" value="1"/>
</dbReference>
<evidence type="ECO:0000256" key="9">
    <source>
        <dbReference type="RuleBase" id="RU003823"/>
    </source>
</evidence>
<comment type="similarity">
    <text evidence="1 8 9">Belongs to the universal ribosomal protein uS5 family.</text>
</comment>
<dbReference type="Pfam" id="PF00333">
    <property type="entry name" value="Ribosomal_S5"/>
    <property type="match status" value="1"/>
</dbReference>
<dbReference type="InterPro" id="IPR005324">
    <property type="entry name" value="Ribosomal_uS5_C"/>
</dbReference>
<dbReference type="FunFam" id="3.30.160.20:FF:000001">
    <property type="entry name" value="30S ribosomal protein S5"/>
    <property type="match status" value="1"/>
</dbReference>
<dbReference type="FunFam" id="3.30.230.10:FF:000002">
    <property type="entry name" value="30S ribosomal protein S5"/>
    <property type="match status" value="1"/>
</dbReference>
<keyword evidence="4 8" id="KW-0689">Ribosomal protein</keyword>
<dbReference type="Proteomes" id="UP000095447">
    <property type="component" value="Unassembled WGS sequence"/>
</dbReference>
<comment type="function">
    <text evidence="8">Located at the back of the 30S subunit body where it stabilizes the conformation of the head with respect to the body.</text>
</comment>
<evidence type="ECO:0000313" key="14">
    <source>
        <dbReference type="Proteomes" id="UP000095447"/>
    </source>
</evidence>
<dbReference type="InterPro" id="IPR000851">
    <property type="entry name" value="Ribosomal_uS5"/>
</dbReference>
<dbReference type="Proteomes" id="UP000095645">
    <property type="component" value="Unassembled WGS sequence"/>
</dbReference>
<dbReference type="SUPFAM" id="SSF54768">
    <property type="entry name" value="dsRNA-binding domain-like"/>
    <property type="match status" value="1"/>
</dbReference>
<evidence type="ECO:0000256" key="2">
    <source>
        <dbReference type="ARBA" id="ARBA00022730"/>
    </source>
</evidence>
<evidence type="ECO:0000256" key="3">
    <source>
        <dbReference type="ARBA" id="ARBA00022884"/>
    </source>
</evidence>
<dbReference type="PANTHER" id="PTHR48277">
    <property type="entry name" value="MITOCHONDRIAL RIBOSOMAL PROTEIN S5"/>
    <property type="match status" value="1"/>
</dbReference>
<dbReference type="Gene3D" id="3.30.160.20">
    <property type="match status" value="1"/>
</dbReference>
<keyword evidence="3 8" id="KW-0694">RNA-binding</keyword>
<evidence type="ECO:0000313" key="12">
    <source>
        <dbReference type="EMBL" id="CUN52145.1"/>
    </source>
</evidence>
<feature type="domain" description="S5 DRBM" evidence="10">
    <location>
        <begin position="13"/>
        <end position="76"/>
    </location>
</feature>
<comment type="subunit">
    <text evidence="7 8">Part of the 30S ribosomal subunit. Contacts proteins S4 and S8.</text>
</comment>
<dbReference type="STRING" id="657314.CK5_20750"/>
<dbReference type="InterPro" id="IPR018192">
    <property type="entry name" value="Ribosomal_uS5_N_CS"/>
</dbReference>
<dbReference type="InterPro" id="IPR005712">
    <property type="entry name" value="Ribosomal_uS5_bac-type"/>
</dbReference>
<dbReference type="EMBL" id="CYZA01000001">
    <property type="protein sequence ID" value="CUN46000.1"/>
    <property type="molecule type" value="Genomic_DNA"/>
</dbReference>
<dbReference type="GO" id="GO:0006412">
    <property type="term" value="P:translation"/>
    <property type="evidence" value="ECO:0007669"/>
    <property type="project" value="UniProtKB-UniRule"/>
</dbReference>
<dbReference type="InterPro" id="IPR020568">
    <property type="entry name" value="Ribosomal_Su5_D2-typ_SF"/>
</dbReference>
<dbReference type="InterPro" id="IPR013810">
    <property type="entry name" value="Ribosomal_uS5_N"/>
</dbReference>
<dbReference type="InterPro" id="IPR014721">
    <property type="entry name" value="Ribsml_uS5_D2-typ_fold_subgr"/>
</dbReference>
<dbReference type="PANTHER" id="PTHR48277:SF1">
    <property type="entry name" value="MITOCHONDRIAL RIBOSOMAL PROTEIN S5"/>
    <property type="match status" value="1"/>
</dbReference>
<dbReference type="GO" id="GO:0042254">
    <property type="term" value="P:ribosome biogenesis"/>
    <property type="evidence" value="ECO:0007669"/>
    <property type="project" value="UniProtKB-ARBA"/>
</dbReference>
<dbReference type="NCBIfam" id="TIGR01021">
    <property type="entry name" value="rpsE_bact"/>
    <property type="match status" value="1"/>
</dbReference>
<sequence>MKRNLIDASQLELEDKVVSIKRVTKVVKGGRNFRFTALVVVGDGNGHVGAGLGKAAEIPEAIRKGKEDAIKKLVTVARDENNSITHDFVGKYGSAEMLLKRAPEGTGVIAGGPARAVIELAGIKNIRTKCMGSRNKQNVVLATIEGLRQLKTPEEVARLRGKSVDEILA</sequence>
<dbReference type="GO" id="GO:0019843">
    <property type="term" value="F:rRNA binding"/>
    <property type="evidence" value="ECO:0007669"/>
    <property type="project" value="UniProtKB-UniRule"/>
</dbReference>
<evidence type="ECO:0000256" key="4">
    <source>
        <dbReference type="ARBA" id="ARBA00022980"/>
    </source>
</evidence>
<dbReference type="PROSITE" id="PS00585">
    <property type="entry name" value="RIBOSOMAL_S5"/>
    <property type="match status" value="1"/>
</dbReference>
<dbReference type="GO" id="GO:0015935">
    <property type="term" value="C:small ribosomal subunit"/>
    <property type="evidence" value="ECO:0007669"/>
    <property type="project" value="InterPro"/>
</dbReference>
<dbReference type="PROSITE" id="PS50881">
    <property type="entry name" value="S5_DSRBD"/>
    <property type="match status" value="1"/>
</dbReference>
<accession>A0A173X3U4</accession>
<dbReference type="RefSeq" id="WP_008707272.1">
    <property type="nucleotide sequence ID" value="NZ_CYZA01000001.1"/>
</dbReference>
<dbReference type="Proteomes" id="UP000095762">
    <property type="component" value="Unassembled WGS sequence"/>
</dbReference>
<organism evidence="11 14">
    <name type="scientific">Blautia obeum</name>
    <dbReference type="NCBI Taxonomy" id="40520"/>
    <lineage>
        <taxon>Bacteria</taxon>
        <taxon>Bacillati</taxon>
        <taxon>Bacillota</taxon>
        <taxon>Clostridia</taxon>
        <taxon>Lachnospirales</taxon>
        <taxon>Lachnospiraceae</taxon>
        <taxon>Blautia</taxon>
    </lineage>
</organism>
<reference evidence="14 15" key="1">
    <citation type="submission" date="2015-09" db="EMBL/GenBank/DDBJ databases">
        <authorList>
            <consortium name="Pathogen Informatics"/>
        </authorList>
    </citation>
    <scope>NUCLEOTIDE SEQUENCE [LARGE SCALE GENOMIC DNA]</scope>
    <source>
        <strain evidence="11 14">2789STDY5608838</strain>
        <strain evidence="12 15">2789STDY5834861</strain>
        <strain evidence="13 16">2789STDY5834957</strain>
    </source>
</reference>
<evidence type="ECO:0000256" key="1">
    <source>
        <dbReference type="ARBA" id="ARBA00008945"/>
    </source>
</evidence>
<name>A0A173X3U4_9FIRM</name>
<evidence type="ECO:0000313" key="16">
    <source>
        <dbReference type="Proteomes" id="UP000095762"/>
    </source>
</evidence>
<keyword evidence="2 8" id="KW-0699">rRNA-binding</keyword>
<protein>
    <recommendedName>
        <fullName evidence="6 8">Small ribosomal subunit protein uS5</fullName>
    </recommendedName>
</protein>
<evidence type="ECO:0000313" key="11">
    <source>
        <dbReference type="EMBL" id="CUN46000.1"/>
    </source>
</evidence>
<evidence type="ECO:0000256" key="7">
    <source>
        <dbReference type="ARBA" id="ARBA00062000"/>
    </source>
</evidence>
<dbReference type="AlphaFoldDB" id="A0A173X3U4"/>
<gene>
    <name evidence="8 11" type="primary">rpsE</name>
    <name evidence="11" type="ORF">ERS852395_00424</name>
    <name evidence="12" type="ORF">ERS852476_00378</name>
    <name evidence="13" type="ORF">ERS852569_03004</name>
</gene>
<dbReference type="Gene3D" id="3.30.230.10">
    <property type="match status" value="1"/>
</dbReference>
<dbReference type="GO" id="GO:0003735">
    <property type="term" value="F:structural constituent of ribosome"/>
    <property type="evidence" value="ECO:0007669"/>
    <property type="project" value="UniProtKB-UniRule"/>
</dbReference>
<dbReference type="GO" id="GO:0005737">
    <property type="term" value="C:cytoplasm"/>
    <property type="evidence" value="ECO:0007669"/>
    <property type="project" value="UniProtKB-ARBA"/>
</dbReference>
<dbReference type="Pfam" id="PF03719">
    <property type="entry name" value="Ribosomal_S5_C"/>
    <property type="match status" value="1"/>
</dbReference>
<dbReference type="GeneID" id="75079932"/>
<evidence type="ECO:0000259" key="10">
    <source>
        <dbReference type="PROSITE" id="PS50881"/>
    </source>
</evidence>
<dbReference type="EMBL" id="CZBP01000028">
    <property type="protein sequence ID" value="CUQ30629.1"/>
    <property type="molecule type" value="Genomic_DNA"/>
</dbReference>
<evidence type="ECO:0000256" key="6">
    <source>
        <dbReference type="ARBA" id="ARBA00035255"/>
    </source>
</evidence>